<dbReference type="NCBIfam" id="TIGR00005">
    <property type="entry name" value="rluA_subfam"/>
    <property type="match status" value="1"/>
</dbReference>
<dbReference type="EC" id="5.4.99.-" evidence="4"/>
<comment type="similarity">
    <text evidence="2 4">Belongs to the pseudouridine synthase RluA family.</text>
</comment>
<reference evidence="6" key="1">
    <citation type="journal article" date="2021" name="PeerJ">
        <title>Extensive microbial diversity within the chicken gut microbiome revealed by metagenomics and culture.</title>
        <authorList>
            <person name="Gilroy R."/>
            <person name="Ravi A."/>
            <person name="Getino M."/>
            <person name="Pursley I."/>
            <person name="Horton D.L."/>
            <person name="Alikhan N.F."/>
            <person name="Baker D."/>
            <person name="Gharbi K."/>
            <person name="Hall N."/>
            <person name="Watson M."/>
            <person name="Adriaenssens E.M."/>
            <person name="Foster-Nyarko E."/>
            <person name="Jarju S."/>
            <person name="Secka A."/>
            <person name="Antonio M."/>
            <person name="Oren A."/>
            <person name="Chaudhuri R.R."/>
            <person name="La Ragione R."/>
            <person name="Hildebrand F."/>
            <person name="Pallen M.J."/>
        </authorList>
    </citation>
    <scope>NUCLEOTIDE SEQUENCE</scope>
    <source>
        <strain evidence="6">ChiBcolR8-3208</strain>
    </source>
</reference>
<dbReference type="GO" id="GO:0000455">
    <property type="term" value="P:enzyme-directed rRNA pseudouridine synthesis"/>
    <property type="evidence" value="ECO:0007669"/>
    <property type="project" value="TreeGrafter"/>
</dbReference>
<keyword evidence="4" id="KW-0413">Isomerase</keyword>
<dbReference type="PROSITE" id="PS01129">
    <property type="entry name" value="PSI_RLU"/>
    <property type="match status" value="1"/>
</dbReference>
<dbReference type="InterPro" id="IPR006145">
    <property type="entry name" value="PsdUridine_synth_RsuA/RluA"/>
</dbReference>
<gene>
    <name evidence="6" type="ORF">H9942_06665</name>
</gene>
<dbReference type="SUPFAM" id="SSF55120">
    <property type="entry name" value="Pseudouridine synthase"/>
    <property type="match status" value="1"/>
</dbReference>
<reference evidence="6" key="2">
    <citation type="submission" date="2021-04" db="EMBL/GenBank/DDBJ databases">
        <authorList>
            <person name="Gilroy R."/>
        </authorList>
    </citation>
    <scope>NUCLEOTIDE SEQUENCE</scope>
    <source>
        <strain evidence="6">ChiBcolR8-3208</strain>
    </source>
</reference>
<name>A0A9D2LYP9_9FIRM</name>
<dbReference type="InterPro" id="IPR006225">
    <property type="entry name" value="PsdUridine_synth_RluC/D"/>
</dbReference>
<dbReference type="InterPro" id="IPR020103">
    <property type="entry name" value="PsdUridine_synth_cat_dom_sf"/>
</dbReference>
<dbReference type="Gene3D" id="3.30.2350.10">
    <property type="entry name" value="Pseudouridine synthase"/>
    <property type="match status" value="1"/>
</dbReference>
<dbReference type="InterPro" id="IPR050188">
    <property type="entry name" value="RluA_PseudoU_synthase"/>
</dbReference>
<dbReference type="CDD" id="cd02869">
    <property type="entry name" value="PseudoU_synth_RluA_like"/>
    <property type="match status" value="1"/>
</dbReference>
<dbReference type="Proteomes" id="UP000824214">
    <property type="component" value="Unassembled WGS sequence"/>
</dbReference>
<sequence>MSRALTYTVPPAWDGRTVKDFARQHLGLSSRAFVKQKYLPGGLMKNGQPCRSVDLLRAGDRLCLTLPQEAETYQAVEGPLSILYEDQDYLAVDKPPAMPVHPSPGHDRDSLLNRVAFHYQRTGQAPAFRPLYRLDKDTSGILLVGKHRAAVSSAQVEKTYYAVCQGELSGAGTVEAPIALEPGSKIRRCCREDGQPAVTHWQALASQEGHTLLRLRLETGRTHQIRVHMAHLGHPLAGDDLYGGSRQRLCRQALHCGELSLVCTPLGAGLRLAAPFPEDMAAAFPWILPFSPAL</sequence>
<dbReference type="InterPro" id="IPR006224">
    <property type="entry name" value="PsdUridine_synth_RluA-like_CS"/>
</dbReference>
<dbReference type="GO" id="GO:0003723">
    <property type="term" value="F:RNA binding"/>
    <property type="evidence" value="ECO:0007669"/>
    <property type="project" value="InterPro"/>
</dbReference>
<evidence type="ECO:0000256" key="4">
    <source>
        <dbReference type="RuleBase" id="RU362028"/>
    </source>
</evidence>
<protein>
    <recommendedName>
        <fullName evidence="4">Pseudouridine synthase</fullName>
        <ecNumber evidence="4">5.4.99.-</ecNumber>
    </recommendedName>
</protein>
<feature type="domain" description="Pseudouridine synthase RsuA/RluA-like" evidence="5">
    <location>
        <begin position="88"/>
        <end position="231"/>
    </location>
</feature>
<evidence type="ECO:0000256" key="2">
    <source>
        <dbReference type="ARBA" id="ARBA00010876"/>
    </source>
</evidence>
<organism evidence="6 7">
    <name type="scientific">Candidatus Acutalibacter ornithocaccae</name>
    <dbReference type="NCBI Taxonomy" id="2838416"/>
    <lineage>
        <taxon>Bacteria</taxon>
        <taxon>Bacillati</taxon>
        <taxon>Bacillota</taxon>
        <taxon>Clostridia</taxon>
        <taxon>Eubacteriales</taxon>
        <taxon>Acutalibacteraceae</taxon>
        <taxon>Acutalibacter</taxon>
    </lineage>
</organism>
<dbReference type="PANTHER" id="PTHR21600:SF87">
    <property type="entry name" value="RNA PSEUDOURIDYLATE SYNTHASE DOMAIN-CONTAINING PROTEIN 1"/>
    <property type="match status" value="1"/>
</dbReference>
<evidence type="ECO:0000313" key="6">
    <source>
        <dbReference type="EMBL" id="HJB37735.1"/>
    </source>
</evidence>
<dbReference type="PANTHER" id="PTHR21600">
    <property type="entry name" value="MITOCHONDRIAL RNA PSEUDOURIDINE SYNTHASE"/>
    <property type="match status" value="1"/>
</dbReference>
<evidence type="ECO:0000259" key="5">
    <source>
        <dbReference type="Pfam" id="PF00849"/>
    </source>
</evidence>
<dbReference type="Pfam" id="PF00849">
    <property type="entry name" value="PseudoU_synth_2"/>
    <property type="match status" value="1"/>
</dbReference>
<evidence type="ECO:0000256" key="3">
    <source>
        <dbReference type="PIRSR" id="PIRSR606225-1"/>
    </source>
</evidence>
<accession>A0A9D2LYP9</accession>
<comment type="caution">
    <text evidence="6">The sequence shown here is derived from an EMBL/GenBank/DDBJ whole genome shotgun (WGS) entry which is preliminary data.</text>
</comment>
<dbReference type="GO" id="GO:0009982">
    <property type="term" value="F:pseudouridine synthase activity"/>
    <property type="evidence" value="ECO:0007669"/>
    <property type="project" value="InterPro"/>
</dbReference>
<dbReference type="AlphaFoldDB" id="A0A9D2LYP9"/>
<dbReference type="EMBL" id="DWXZ01000137">
    <property type="protein sequence ID" value="HJB37735.1"/>
    <property type="molecule type" value="Genomic_DNA"/>
</dbReference>
<evidence type="ECO:0000256" key="1">
    <source>
        <dbReference type="ARBA" id="ARBA00000073"/>
    </source>
</evidence>
<comment type="catalytic activity">
    <reaction evidence="1 4">
        <text>a uridine in RNA = a pseudouridine in RNA</text>
        <dbReference type="Rhea" id="RHEA:48348"/>
        <dbReference type="Rhea" id="RHEA-COMP:12068"/>
        <dbReference type="Rhea" id="RHEA-COMP:12069"/>
        <dbReference type="ChEBI" id="CHEBI:65314"/>
        <dbReference type="ChEBI" id="CHEBI:65315"/>
    </reaction>
</comment>
<feature type="active site" evidence="3">
    <location>
        <position position="135"/>
    </location>
</feature>
<dbReference type="GO" id="GO:0140098">
    <property type="term" value="F:catalytic activity, acting on RNA"/>
    <property type="evidence" value="ECO:0007669"/>
    <property type="project" value="UniProtKB-ARBA"/>
</dbReference>
<comment type="function">
    <text evidence="4">Responsible for synthesis of pseudouridine from uracil.</text>
</comment>
<proteinExistence type="inferred from homology"/>
<evidence type="ECO:0000313" key="7">
    <source>
        <dbReference type="Proteomes" id="UP000824214"/>
    </source>
</evidence>